<protein>
    <recommendedName>
        <fullName evidence="3">DUF4241 domain-containing protein</fullName>
    </recommendedName>
</protein>
<dbReference type="Proteomes" id="UP000248749">
    <property type="component" value="Unassembled WGS sequence"/>
</dbReference>
<keyword evidence="2" id="KW-1185">Reference proteome</keyword>
<accession>A0A2W2DEH9</accession>
<dbReference type="AlphaFoldDB" id="A0A2W2DEH9"/>
<proteinExistence type="predicted"/>
<dbReference type="EMBL" id="POUB01000010">
    <property type="protein sequence ID" value="PZG02319.1"/>
    <property type="molecule type" value="Genomic_DNA"/>
</dbReference>
<dbReference type="Pfam" id="PF14025">
    <property type="entry name" value="DUF4241"/>
    <property type="match status" value="1"/>
</dbReference>
<evidence type="ECO:0008006" key="3">
    <source>
        <dbReference type="Google" id="ProtNLM"/>
    </source>
</evidence>
<name>A0A2W2DEH9_9ACTN</name>
<gene>
    <name evidence="1" type="ORF">C1I99_02980</name>
</gene>
<dbReference type="InterPro" id="IPR025335">
    <property type="entry name" value="DUF4241"/>
</dbReference>
<reference evidence="1 2" key="1">
    <citation type="submission" date="2018-01" db="EMBL/GenBank/DDBJ databases">
        <title>Draft genome sequence of Salinispora sp. 13K206.</title>
        <authorList>
            <person name="Sahin N."/>
            <person name="Saygin H."/>
            <person name="Ay H."/>
        </authorList>
    </citation>
    <scope>NUCLEOTIDE SEQUENCE [LARGE SCALE GENOMIC DNA]</scope>
    <source>
        <strain evidence="1 2">13K206</strain>
    </source>
</reference>
<evidence type="ECO:0000313" key="2">
    <source>
        <dbReference type="Proteomes" id="UP000248749"/>
    </source>
</evidence>
<sequence>MPTGDSLYGHGVIARLEVVYCDGWNDGVVNPLTATAAQDRDAAGEPYTAVLLKDGRRHAVMDVSWADEYCRVSRFDAASRQVSCHELRGTGGGDLFLRRAATWDGPPDVGEFEYPHVAARTCITYRLSGKRTDVVEPRGDLGARHESRSIQPPPRLPVPGFRRWRELLSLAGNTPVEIVDAVHHPLPVRTATRPPWRPPRPLRPHGIELLFTPDAQVDYHDRQLRLSAHSAGRLHLPSGRLIAADPSSLDLDAKPSDVTVPLGTYPVSVGLATFVDDPGHIRVTAARLDISDRPAVRWELALRDGQDPLDLGYQQFFGFGVDTGMACYVDADSADRVVDVWRTLDGLVEPRYRTTDSGNMVAWSSGWGDGAYPTWIGYDTSDAVTCFIADMLLFPTDSEDEDDD</sequence>
<evidence type="ECO:0000313" key="1">
    <source>
        <dbReference type="EMBL" id="PZG02319.1"/>
    </source>
</evidence>
<comment type="caution">
    <text evidence="1">The sequence shown here is derived from an EMBL/GenBank/DDBJ whole genome shotgun (WGS) entry which is preliminary data.</text>
</comment>
<organism evidence="1 2">
    <name type="scientific">Micromonospora deserti</name>
    <dbReference type="NCBI Taxonomy" id="2070366"/>
    <lineage>
        <taxon>Bacteria</taxon>
        <taxon>Bacillati</taxon>
        <taxon>Actinomycetota</taxon>
        <taxon>Actinomycetes</taxon>
        <taxon>Micromonosporales</taxon>
        <taxon>Micromonosporaceae</taxon>
        <taxon>Micromonospora</taxon>
    </lineage>
</organism>